<dbReference type="AlphaFoldDB" id="A0A3B0PIB5"/>
<name>A0A3B0PIB5_MYCSY</name>
<dbReference type="OMA" id="PQCLLCG"/>
<dbReference type="SUPFAM" id="SSF53167">
    <property type="entry name" value="Purine and uridine phosphorylases"/>
    <property type="match status" value="1"/>
</dbReference>
<dbReference type="Proteomes" id="UP001164481">
    <property type="component" value="Chromosome"/>
</dbReference>
<reference evidence="10" key="1">
    <citation type="submission" date="2018-06" db="EMBL/GenBank/DDBJ databases">
        <authorList>
            <consortium name="Pathogen Informatics"/>
        </authorList>
    </citation>
    <scope>NUCLEOTIDE SEQUENCE [LARGE SCALE GENOMIC DNA]</scope>
    <source>
        <strain evidence="10">NCTC10124</strain>
    </source>
</reference>
<protein>
    <recommendedName>
        <fullName evidence="3">Uridine phosphorylase</fullName>
        <ecNumber evidence="2">2.4.2.3</ecNumber>
    </recommendedName>
</protein>
<dbReference type="RefSeq" id="WP_011283588.1">
    <property type="nucleotide sequence ID" value="NZ_CP034544.1"/>
</dbReference>
<dbReference type="Pfam" id="PF01048">
    <property type="entry name" value="PNP_UDP_1"/>
    <property type="match status" value="1"/>
</dbReference>
<keyword evidence="4 8" id="KW-0328">Glycosyltransferase</keyword>
<evidence type="ECO:0000313" key="8">
    <source>
        <dbReference type="EMBL" id="SYV93214.1"/>
    </source>
</evidence>
<dbReference type="InterPro" id="IPR035994">
    <property type="entry name" value="Nucleoside_phosphorylase_sf"/>
</dbReference>
<comment type="similarity">
    <text evidence="1">Belongs to the PNP/UDP phosphorylase family.</text>
</comment>
<dbReference type="Proteomes" id="UP000259328">
    <property type="component" value="Chromosome"/>
</dbReference>
<dbReference type="GO" id="GO:0004850">
    <property type="term" value="F:uridine phosphorylase activity"/>
    <property type="evidence" value="ECO:0007669"/>
    <property type="project" value="UniProtKB-EC"/>
</dbReference>
<reference evidence="9" key="3">
    <citation type="submission" date="2022-10" db="EMBL/GenBank/DDBJ databases">
        <authorList>
            <person name="Wei X."/>
        </authorList>
    </citation>
    <scope>NUCLEOTIDE SEQUENCE</scope>
    <source>
        <strain evidence="9">SD2</strain>
    </source>
</reference>
<dbReference type="InterPro" id="IPR018016">
    <property type="entry name" value="Nucleoside_phosphorylase_CS"/>
</dbReference>
<proteinExistence type="inferred from homology"/>
<dbReference type="NCBIfam" id="TIGR00107">
    <property type="entry name" value="deoD"/>
    <property type="match status" value="1"/>
</dbReference>
<keyword evidence="5 8" id="KW-0808">Transferase</keyword>
<reference evidence="9" key="4">
    <citation type="submission" date="2022-11" db="EMBL/GenBank/DDBJ databases">
        <title>complete genomes of mycoplasma synoviae ZX313 strain and SD2 strain.</title>
        <authorList>
            <person name="Zhong Q."/>
        </authorList>
    </citation>
    <scope>NUCLEOTIDE SEQUENCE</scope>
    <source>
        <strain evidence="9">SD2</strain>
    </source>
</reference>
<dbReference type="CDD" id="cd09006">
    <property type="entry name" value="PNP_EcPNPI-like"/>
    <property type="match status" value="1"/>
</dbReference>
<gene>
    <name evidence="8" type="primary">deoD</name>
    <name evidence="8" type="ORF">NCTC10124_00945</name>
    <name evidence="9" type="ORF">OIE46_02400</name>
</gene>
<dbReference type="NCBIfam" id="NF004489">
    <property type="entry name" value="PRK05819.1"/>
    <property type="match status" value="1"/>
</dbReference>
<reference evidence="8" key="2">
    <citation type="submission" date="2018-06" db="EMBL/GenBank/DDBJ databases">
        <authorList>
            <consortium name="Pathogen Informatics"/>
            <person name="Doyle S."/>
        </authorList>
    </citation>
    <scope>NUCLEOTIDE SEQUENCE</scope>
    <source>
        <strain evidence="8">NCTC10124</strain>
    </source>
</reference>
<evidence type="ECO:0000256" key="6">
    <source>
        <dbReference type="ARBA" id="ARBA00048447"/>
    </source>
</evidence>
<evidence type="ECO:0000313" key="9">
    <source>
        <dbReference type="EMBL" id="UZW64215.1"/>
    </source>
</evidence>
<feature type="domain" description="Nucleoside phosphorylase" evidence="7">
    <location>
        <begin position="14"/>
        <end position="219"/>
    </location>
</feature>
<dbReference type="EMBL" id="LS991953">
    <property type="protein sequence ID" value="SYV93214.1"/>
    <property type="molecule type" value="Genomic_DNA"/>
</dbReference>
<dbReference type="EC" id="2.4.2.3" evidence="2"/>
<evidence type="ECO:0000256" key="4">
    <source>
        <dbReference type="ARBA" id="ARBA00022676"/>
    </source>
</evidence>
<dbReference type="GO" id="GO:0004731">
    <property type="term" value="F:purine-nucleoside phosphorylase activity"/>
    <property type="evidence" value="ECO:0007669"/>
    <property type="project" value="InterPro"/>
</dbReference>
<evidence type="ECO:0000313" key="10">
    <source>
        <dbReference type="Proteomes" id="UP000259328"/>
    </source>
</evidence>
<comment type="catalytic activity">
    <reaction evidence="6">
        <text>uridine + phosphate = alpha-D-ribose 1-phosphate + uracil</text>
        <dbReference type="Rhea" id="RHEA:24388"/>
        <dbReference type="ChEBI" id="CHEBI:16704"/>
        <dbReference type="ChEBI" id="CHEBI:17568"/>
        <dbReference type="ChEBI" id="CHEBI:43474"/>
        <dbReference type="ChEBI" id="CHEBI:57720"/>
        <dbReference type="EC" id="2.4.2.3"/>
    </reaction>
</comment>
<accession>A0A3B0PIB5</accession>
<dbReference type="EMBL" id="CP107525">
    <property type="protein sequence ID" value="UZW64215.1"/>
    <property type="molecule type" value="Genomic_DNA"/>
</dbReference>
<evidence type="ECO:0000256" key="5">
    <source>
        <dbReference type="ARBA" id="ARBA00022679"/>
    </source>
</evidence>
<evidence type="ECO:0000256" key="3">
    <source>
        <dbReference type="ARBA" id="ARBA00021980"/>
    </source>
</evidence>
<evidence type="ECO:0000256" key="2">
    <source>
        <dbReference type="ARBA" id="ARBA00011888"/>
    </source>
</evidence>
<dbReference type="GO" id="GO:0005829">
    <property type="term" value="C:cytosol"/>
    <property type="evidence" value="ECO:0007669"/>
    <property type="project" value="TreeGrafter"/>
</dbReference>
<dbReference type="PROSITE" id="PS01232">
    <property type="entry name" value="PNP_UDP_1"/>
    <property type="match status" value="1"/>
</dbReference>
<dbReference type="PANTHER" id="PTHR43691">
    <property type="entry name" value="URIDINE PHOSPHORYLASE"/>
    <property type="match status" value="1"/>
</dbReference>
<dbReference type="Gene3D" id="3.40.50.1580">
    <property type="entry name" value="Nucleoside phosphorylase domain"/>
    <property type="match status" value="1"/>
</dbReference>
<evidence type="ECO:0000259" key="7">
    <source>
        <dbReference type="Pfam" id="PF01048"/>
    </source>
</evidence>
<dbReference type="PANTHER" id="PTHR43691:SF11">
    <property type="entry name" value="FI09636P-RELATED"/>
    <property type="match status" value="1"/>
</dbReference>
<sequence>MTPHITAQKDEIAKIVLMPGDPLRAKFIAETYLQDYKLVNTVRNMFIYTGTYKGKKISIAGSGMGCPSIGIYSFELFKFYDVEKIIRIGSTGSYKKDLKNYDLVLAKSAYSDSSAYKYNMLRKKSRLAFPSKELNEQIKKIAKSKKIKLNLGRVHSSDIFYSQIPLEERISTSKAISVEMESYALFVNAEFLNKQAACLLTVSDNLITHEVTSALERQNSFTKMMEIALEIK</sequence>
<dbReference type="InterPro" id="IPR004402">
    <property type="entry name" value="DeoD-type"/>
</dbReference>
<organism evidence="8 10">
    <name type="scientific">Mycoplasmopsis synoviae</name>
    <name type="common">Mycoplasma synoviae</name>
    <dbReference type="NCBI Taxonomy" id="2109"/>
    <lineage>
        <taxon>Bacteria</taxon>
        <taxon>Bacillati</taxon>
        <taxon>Mycoplasmatota</taxon>
        <taxon>Mycoplasmoidales</taxon>
        <taxon>Metamycoplasmataceae</taxon>
        <taxon>Mycoplasmopsis</taxon>
    </lineage>
</organism>
<evidence type="ECO:0000256" key="1">
    <source>
        <dbReference type="ARBA" id="ARBA00010456"/>
    </source>
</evidence>
<dbReference type="InterPro" id="IPR000845">
    <property type="entry name" value="Nucleoside_phosphorylase_d"/>
</dbReference>
<dbReference type="GO" id="GO:0006152">
    <property type="term" value="P:purine nucleoside catabolic process"/>
    <property type="evidence" value="ECO:0007669"/>
    <property type="project" value="TreeGrafter"/>
</dbReference>
<dbReference type="GeneID" id="93530231"/>